<dbReference type="OrthoDB" id="10453386at2759"/>
<name>A0A1M3TN28_ASPLC</name>
<dbReference type="EMBL" id="KV878239">
    <property type="protein sequence ID" value="OJZ88155.1"/>
    <property type="molecule type" value="Genomic_DNA"/>
</dbReference>
<dbReference type="Proteomes" id="UP000184063">
    <property type="component" value="Unassembled WGS sequence"/>
</dbReference>
<feature type="compositionally biased region" description="Low complexity" evidence="1">
    <location>
        <begin position="67"/>
        <end position="76"/>
    </location>
</feature>
<dbReference type="AlphaFoldDB" id="A0A1M3TN28"/>
<feature type="compositionally biased region" description="Polar residues" evidence="1">
    <location>
        <begin position="37"/>
        <end position="47"/>
    </location>
</feature>
<feature type="region of interest" description="Disordered" evidence="1">
    <location>
        <begin position="1"/>
        <end position="91"/>
    </location>
</feature>
<evidence type="ECO:0000256" key="1">
    <source>
        <dbReference type="SAM" id="MobiDB-lite"/>
    </source>
</evidence>
<reference evidence="3" key="1">
    <citation type="journal article" date="2017" name="Genome Biol.">
        <title>Comparative genomics reveals high biological diversity and specific adaptations in the industrially and medically important fungal genus Aspergillus.</title>
        <authorList>
            <person name="de Vries R.P."/>
            <person name="Riley R."/>
            <person name="Wiebenga A."/>
            <person name="Aguilar-Osorio G."/>
            <person name="Amillis S."/>
            <person name="Uchima C.A."/>
            <person name="Anderluh G."/>
            <person name="Asadollahi M."/>
            <person name="Askin M."/>
            <person name="Barry K."/>
            <person name="Battaglia E."/>
            <person name="Bayram O."/>
            <person name="Benocci T."/>
            <person name="Braus-Stromeyer S.A."/>
            <person name="Caldana C."/>
            <person name="Canovas D."/>
            <person name="Cerqueira G.C."/>
            <person name="Chen F."/>
            <person name="Chen W."/>
            <person name="Choi C."/>
            <person name="Clum A."/>
            <person name="Dos Santos R.A."/>
            <person name="Damasio A.R."/>
            <person name="Diallinas G."/>
            <person name="Emri T."/>
            <person name="Fekete E."/>
            <person name="Flipphi M."/>
            <person name="Freyberg S."/>
            <person name="Gallo A."/>
            <person name="Gournas C."/>
            <person name="Habgood R."/>
            <person name="Hainaut M."/>
            <person name="Harispe M.L."/>
            <person name="Henrissat B."/>
            <person name="Hilden K.S."/>
            <person name="Hope R."/>
            <person name="Hossain A."/>
            <person name="Karabika E."/>
            <person name="Karaffa L."/>
            <person name="Karanyi Z."/>
            <person name="Krasevec N."/>
            <person name="Kuo A."/>
            <person name="Kusch H."/>
            <person name="LaButti K."/>
            <person name="Lagendijk E.L."/>
            <person name="Lapidus A."/>
            <person name="Levasseur A."/>
            <person name="Lindquist E."/>
            <person name="Lipzen A."/>
            <person name="Logrieco A.F."/>
            <person name="MacCabe A."/>
            <person name="Maekelae M.R."/>
            <person name="Malavazi I."/>
            <person name="Melin P."/>
            <person name="Meyer V."/>
            <person name="Mielnichuk N."/>
            <person name="Miskei M."/>
            <person name="Molnar A.P."/>
            <person name="Mule G."/>
            <person name="Ngan C.Y."/>
            <person name="Orejas M."/>
            <person name="Orosz E."/>
            <person name="Ouedraogo J.P."/>
            <person name="Overkamp K.M."/>
            <person name="Park H.-S."/>
            <person name="Perrone G."/>
            <person name="Piumi F."/>
            <person name="Punt P.J."/>
            <person name="Ram A.F."/>
            <person name="Ramon A."/>
            <person name="Rauscher S."/>
            <person name="Record E."/>
            <person name="Riano-Pachon D.M."/>
            <person name="Robert V."/>
            <person name="Roehrig J."/>
            <person name="Ruller R."/>
            <person name="Salamov A."/>
            <person name="Salih N.S."/>
            <person name="Samson R.A."/>
            <person name="Sandor E."/>
            <person name="Sanguinetti M."/>
            <person name="Schuetze T."/>
            <person name="Sepcic K."/>
            <person name="Shelest E."/>
            <person name="Sherlock G."/>
            <person name="Sophianopoulou V."/>
            <person name="Squina F.M."/>
            <person name="Sun H."/>
            <person name="Susca A."/>
            <person name="Todd R.B."/>
            <person name="Tsang A."/>
            <person name="Unkles S.E."/>
            <person name="van de Wiele N."/>
            <person name="van Rossen-Uffink D."/>
            <person name="Oliveira J.V."/>
            <person name="Vesth T.C."/>
            <person name="Visser J."/>
            <person name="Yu J.-H."/>
            <person name="Zhou M."/>
            <person name="Andersen M.R."/>
            <person name="Archer D.B."/>
            <person name="Baker S.E."/>
            <person name="Benoit I."/>
            <person name="Brakhage A.A."/>
            <person name="Braus G.H."/>
            <person name="Fischer R."/>
            <person name="Frisvad J.C."/>
            <person name="Goldman G.H."/>
            <person name="Houbraken J."/>
            <person name="Oakley B."/>
            <person name="Pocsi I."/>
            <person name="Scazzocchio C."/>
            <person name="Seiboth B."/>
            <person name="vanKuyk P.A."/>
            <person name="Wortman J."/>
            <person name="Dyer P.S."/>
            <person name="Grigoriev I.V."/>
        </authorList>
    </citation>
    <scope>NUCLEOTIDE SEQUENCE [LARGE SCALE GENOMIC DNA]</scope>
    <source>
        <strain evidence="3">CBS 106.47</strain>
    </source>
</reference>
<evidence type="ECO:0000313" key="2">
    <source>
        <dbReference type="EMBL" id="OJZ88155.1"/>
    </source>
</evidence>
<gene>
    <name evidence="2" type="ORF">ASPFODRAFT_43781</name>
</gene>
<dbReference type="VEuPathDB" id="FungiDB:ASPFODRAFT_43781"/>
<evidence type="ECO:0000313" key="3">
    <source>
        <dbReference type="Proteomes" id="UP000184063"/>
    </source>
</evidence>
<protein>
    <submittedName>
        <fullName evidence="2">Uncharacterized protein</fullName>
    </submittedName>
</protein>
<sequence>MSISPESSPPSSSPQIRQEPTIHFYLSPYPSPPLPDSMTQNHNGNIENHTDRYERSASLTGSIRITVESSPPSSSHSEVKSKSSWLRYYHD</sequence>
<organism evidence="2 3">
    <name type="scientific">Aspergillus luchuensis (strain CBS 106.47)</name>
    <dbReference type="NCBI Taxonomy" id="1137211"/>
    <lineage>
        <taxon>Eukaryota</taxon>
        <taxon>Fungi</taxon>
        <taxon>Dikarya</taxon>
        <taxon>Ascomycota</taxon>
        <taxon>Pezizomycotina</taxon>
        <taxon>Eurotiomycetes</taxon>
        <taxon>Eurotiomycetidae</taxon>
        <taxon>Eurotiales</taxon>
        <taxon>Aspergillaceae</taxon>
        <taxon>Aspergillus</taxon>
        <taxon>Aspergillus subgen. Circumdati</taxon>
    </lineage>
</organism>
<accession>A0A1M3TN28</accession>
<proteinExistence type="predicted"/>